<evidence type="ECO:0000256" key="3">
    <source>
        <dbReference type="ARBA" id="ARBA00022692"/>
    </source>
</evidence>
<evidence type="ECO:0000256" key="2">
    <source>
        <dbReference type="ARBA" id="ARBA00022448"/>
    </source>
</evidence>
<evidence type="ECO:0000256" key="7">
    <source>
        <dbReference type="SAM" id="Phobius"/>
    </source>
</evidence>
<name>A0A7S4PUT5_9DINO</name>
<dbReference type="Pfam" id="PF25539">
    <property type="entry name" value="Bestrophin_2"/>
    <property type="match status" value="1"/>
</dbReference>
<comment type="subcellular location">
    <subcellularLocation>
        <location evidence="1">Membrane</location>
        <topology evidence="1">Multi-pass membrane protein</topology>
    </subcellularLocation>
</comment>
<evidence type="ECO:0000256" key="6">
    <source>
        <dbReference type="ARBA" id="ARBA00023136"/>
    </source>
</evidence>
<feature type="transmembrane region" description="Helical" evidence="7">
    <location>
        <begin position="21"/>
        <end position="38"/>
    </location>
</feature>
<dbReference type="AlphaFoldDB" id="A0A7S4PUT5"/>
<keyword evidence="6 7" id="KW-0472">Membrane</keyword>
<keyword evidence="2" id="KW-0813">Transport</keyword>
<dbReference type="PANTHER" id="PTHR33281:SF16">
    <property type="match status" value="1"/>
</dbReference>
<organism evidence="8">
    <name type="scientific">Alexandrium monilatum</name>
    <dbReference type="NCBI Taxonomy" id="311494"/>
    <lineage>
        <taxon>Eukaryota</taxon>
        <taxon>Sar</taxon>
        <taxon>Alveolata</taxon>
        <taxon>Dinophyceae</taxon>
        <taxon>Gonyaulacales</taxon>
        <taxon>Pyrocystaceae</taxon>
        <taxon>Alexandrium</taxon>
    </lineage>
</organism>
<dbReference type="GO" id="GO:0005254">
    <property type="term" value="F:chloride channel activity"/>
    <property type="evidence" value="ECO:0007669"/>
    <property type="project" value="InterPro"/>
</dbReference>
<accession>A0A7S4PUT5</accession>
<gene>
    <name evidence="8" type="ORF">AMON00008_LOCUS1519</name>
</gene>
<evidence type="ECO:0000256" key="5">
    <source>
        <dbReference type="ARBA" id="ARBA00023065"/>
    </source>
</evidence>
<feature type="transmembrane region" description="Helical" evidence="7">
    <location>
        <begin position="50"/>
        <end position="67"/>
    </location>
</feature>
<keyword evidence="4 7" id="KW-1133">Transmembrane helix</keyword>
<dbReference type="InterPro" id="IPR044669">
    <property type="entry name" value="YneE/VCCN1/2-like"/>
</dbReference>
<sequence>MIRYVRSGWFVRWKGGSCEKIWMQVLGYMAYCYLLFHLQDRGLATLIPNGSLKLLGGFATFSLVFTLNQCYARYMEAVHLTAQLFGALLNLNHLACSYAGAFSKGGIEALKPAEFRLTVATQVHVARLSIAIAVAFAVHRYIVESAVMGKTISDDCHVAILFNLTRLRGLLLNAEVPLVDADTGLLVQRDMSPKVRDHHRAWGCCRRACCCSPCKRCCSCQRGQRLDQLRVNFRYKSGRWSEDLAPLFHPNPGGAQNQNHFEPICSKSSTCSNPPGPGWHAWQTLGIPLIFPLVQLLRHHLAAAMNQPWGFPERFANIHEALLQSITHTCETLEDLVSMPLPMAYLQQRKLLFIAFAVFYPMTLPNQDGWWTNIMTPSIIFGAMAGFESVAEMLENPLGDDDADLNVDEMLHDLEVRVSKALRLAEERMGHVQGATEELIREMPLKEDASRESSTPGEHAEYLRRLAHDWGFDAHFVWRPVPPQVLVRSLEQMHGAHGQLADEEMRQAVLMQWKSDEDSDSDISVEGIDTPIYWHGGCRLRSNYEDYEDRFCKRGPHRATKCAKDLYRAVSLMRGRDSVEDKDLMGIDHFLCLRSRAGYVESLLEEFGREYVRAKRSKGAGGRLLRSLHERWRRAEQPGELWSKGPL</sequence>
<evidence type="ECO:0000256" key="4">
    <source>
        <dbReference type="ARBA" id="ARBA00022989"/>
    </source>
</evidence>
<reference evidence="8" key="1">
    <citation type="submission" date="2021-01" db="EMBL/GenBank/DDBJ databases">
        <authorList>
            <person name="Corre E."/>
            <person name="Pelletier E."/>
            <person name="Niang G."/>
            <person name="Scheremetjew M."/>
            <person name="Finn R."/>
            <person name="Kale V."/>
            <person name="Holt S."/>
            <person name="Cochrane G."/>
            <person name="Meng A."/>
            <person name="Brown T."/>
            <person name="Cohen L."/>
        </authorList>
    </citation>
    <scope>NUCLEOTIDE SEQUENCE</scope>
    <source>
        <strain evidence="8">CCMP3105</strain>
    </source>
</reference>
<protein>
    <submittedName>
        <fullName evidence="8">Uncharacterized protein</fullName>
    </submittedName>
</protein>
<evidence type="ECO:0000256" key="1">
    <source>
        <dbReference type="ARBA" id="ARBA00004141"/>
    </source>
</evidence>
<keyword evidence="5" id="KW-0406">Ion transport</keyword>
<evidence type="ECO:0000313" key="8">
    <source>
        <dbReference type="EMBL" id="CAE4561900.1"/>
    </source>
</evidence>
<feature type="transmembrane region" description="Helical" evidence="7">
    <location>
        <begin position="125"/>
        <end position="143"/>
    </location>
</feature>
<dbReference type="EMBL" id="HBNR01002159">
    <property type="protein sequence ID" value="CAE4561900.1"/>
    <property type="molecule type" value="Transcribed_RNA"/>
</dbReference>
<proteinExistence type="predicted"/>
<keyword evidence="3 7" id="KW-0812">Transmembrane</keyword>
<dbReference type="PANTHER" id="PTHR33281">
    <property type="entry name" value="UPF0187 PROTEIN YNEE"/>
    <property type="match status" value="1"/>
</dbReference>
<dbReference type="GO" id="GO:0016020">
    <property type="term" value="C:membrane"/>
    <property type="evidence" value="ECO:0007669"/>
    <property type="project" value="UniProtKB-SubCell"/>
</dbReference>